<comment type="caution">
    <text evidence="1">The sequence shown here is derived from an EMBL/GenBank/DDBJ whole genome shotgun (WGS) entry which is preliminary data.</text>
</comment>
<protein>
    <submittedName>
        <fullName evidence="1">Uncharacterized protein</fullName>
    </submittedName>
</protein>
<gene>
    <name evidence="1" type="ORF">DN069_00130</name>
</gene>
<proteinExistence type="predicted"/>
<accession>A0A2X0KL71</accession>
<name>A0A2X0KL71_9ACTN</name>
<dbReference type="AlphaFoldDB" id="A0A2X0KL71"/>
<dbReference type="Proteomes" id="UP000248889">
    <property type="component" value="Unassembled WGS sequence"/>
</dbReference>
<evidence type="ECO:0000313" key="2">
    <source>
        <dbReference type="Proteomes" id="UP000248889"/>
    </source>
</evidence>
<keyword evidence="2" id="KW-1185">Reference proteome</keyword>
<dbReference type="RefSeq" id="WP_111498600.1">
    <property type="nucleotide sequence ID" value="NZ_QKYN01000001.1"/>
</dbReference>
<reference evidence="1 2" key="1">
    <citation type="submission" date="2018-06" db="EMBL/GenBank/DDBJ databases">
        <title>Streptacidiphilus pinicola sp. nov., isolated from pine grove soil.</title>
        <authorList>
            <person name="Roh S.G."/>
            <person name="Park S."/>
            <person name="Kim M.-K."/>
            <person name="Yun B.-R."/>
            <person name="Park J."/>
            <person name="Kim M.J."/>
            <person name="Kim Y.S."/>
            <person name="Kim S.B."/>
        </authorList>
    </citation>
    <scope>NUCLEOTIDE SEQUENCE [LARGE SCALE GENOMIC DNA]</scope>
    <source>
        <strain evidence="1 2">MMS16-CNU450</strain>
    </source>
</reference>
<organism evidence="1 2">
    <name type="scientific">Streptacidiphilus pinicola</name>
    <dbReference type="NCBI Taxonomy" id="2219663"/>
    <lineage>
        <taxon>Bacteria</taxon>
        <taxon>Bacillati</taxon>
        <taxon>Actinomycetota</taxon>
        <taxon>Actinomycetes</taxon>
        <taxon>Kitasatosporales</taxon>
        <taxon>Streptomycetaceae</taxon>
        <taxon>Streptacidiphilus</taxon>
    </lineage>
</organism>
<evidence type="ECO:0000313" key="1">
    <source>
        <dbReference type="EMBL" id="RAG87679.1"/>
    </source>
</evidence>
<dbReference type="OrthoDB" id="3855350at2"/>
<dbReference type="EMBL" id="QKYN01000001">
    <property type="protein sequence ID" value="RAG87679.1"/>
    <property type="molecule type" value="Genomic_DNA"/>
</dbReference>
<sequence length="150" mass="15460">MTQLVDQLVADRGIVMSAPRLFARRASSVLAASLVAATGLAVATAGPAVAKSSITLHADARSVAAGQRVALTARGATDDFGGNPVRLCVDERAGHGSWRTVDCGAEGTLRVSVRAGSAGTLAFRAQLVARNTHGRFVVDRTSQAVTVHVR</sequence>